<proteinExistence type="predicted"/>
<accession>A0A7T8QSF8</accession>
<protein>
    <submittedName>
        <fullName evidence="1">Bloom syndrome protein -like protein</fullName>
    </submittedName>
</protein>
<name>A0A7T8QSF8_CALRO</name>
<evidence type="ECO:0000313" key="1">
    <source>
        <dbReference type="EMBL" id="QQP53448.1"/>
    </source>
</evidence>
<dbReference type="InterPro" id="IPR027417">
    <property type="entry name" value="P-loop_NTPase"/>
</dbReference>
<dbReference type="OrthoDB" id="10261556at2759"/>
<organism evidence="1 2">
    <name type="scientific">Caligus rogercresseyi</name>
    <name type="common">Sea louse</name>
    <dbReference type="NCBI Taxonomy" id="217165"/>
    <lineage>
        <taxon>Eukaryota</taxon>
        <taxon>Metazoa</taxon>
        <taxon>Ecdysozoa</taxon>
        <taxon>Arthropoda</taxon>
        <taxon>Crustacea</taxon>
        <taxon>Multicrustacea</taxon>
        <taxon>Hexanauplia</taxon>
        <taxon>Copepoda</taxon>
        <taxon>Siphonostomatoida</taxon>
        <taxon>Caligidae</taxon>
        <taxon>Caligus</taxon>
    </lineage>
</organism>
<dbReference type="Gene3D" id="3.40.50.300">
    <property type="entry name" value="P-loop containing nucleotide triphosphate hydrolases"/>
    <property type="match status" value="1"/>
</dbReference>
<feature type="non-terminal residue" evidence="1">
    <location>
        <position position="1"/>
    </location>
</feature>
<dbReference type="Proteomes" id="UP000595437">
    <property type="component" value="Chromosome 4"/>
</dbReference>
<evidence type="ECO:0000313" key="2">
    <source>
        <dbReference type="Proteomes" id="UP000595437"/>
    </source>
</evidence>
<sequence length="71" mass="8104">DSPQVPFIALTATATPRVRTHILHHLKMKQNLAYEVQPEKSIQNSYAALFMDCYREMAIKLPCSKGEIMDI</sequence>
<gene>
    <name evidence="1" type="ORF">FKW44_005938</name>
</gene>
<feature type="non-terminal residue" evidence="1">
    <location>
        <position position="71"/>
    </location>
</feature>
<dbReference type="EMBL" id="CP045893">
    <property type="protein sequence ID" value="QQP53448.1"/>
    <property type="molecule type" value="Genomic_DNA"/>
</dbReference>
<dbReference type="AlphaFoldDB" id="A0A7T8QSF8"/>
<reference evidence="2" key="1">
    <citation type="submission" date="2021-01" db="EMBL/GenBank/DDBJ databases">
        <title>Caligus Genome Assembly.</title>
        <authorList>
            <person name="Gallardo-Escarate C."/>
        </authorList>
    </citation>
    <scope>NUCLEOTIDE SEQUENCE [LARGE SCALE GENOMIC DNA]</scope>
</reference>
<keyword evidence="2" id="KW-1185">Reference proteome</keyword>